<dbReference type="AlphaFoldDB" id="A0A8D8Z671"/>
<sequence length="110" mass="12260">MVVRDEMVSAFSSSLSDEDIVSKRDPFHLLVPPFEEEESRPLLEPSLPGAPAPAFEIVYWGCRFISNFWSGGRMAIGAVTDSYSGRPWGSSIRTTTSHEGFAVKECVWFI</sequence>
<accession>A0A8D8Z671</accession>
<reference evidence="1" key="1">
    <citation type="submission" date="2021-05" db="EMBL/GenBank/DDBJ databases">
        <authorList>
            <person name="Alioto T."/>
            <person name="Alioto T."/>
            <person name="Gomez Garrido J."/>
        </authorList>
    </citation>
    <scope>NUCLEOTIDE SEQUENCE</scope>
</reference>
<evidence type="ECO:0000313" key="1">
    <source>
        <dbReference type="EMBL" id="CAG6741512.1"/>
    </source>
</evidence>
<name>A0A8D8Z671_9HEMI</name>
<proteinExistence type="predicted"/>
<organism evidence="1">
    <name type="scientific">Cacopsylla melanoneura</name>
    <dbReference type="NCBI Taxonomy" id="428564"/>
    <lineage>
        <taxon>Eukaryota</taxon>
        <taxon>Metazoa</taxon>
        <taxon>Ecdysozoa</taxon>
        <taxon>Arthropoda</taxon>
        <taxon>Hexapoda</taxon>
        <taxon>Insecta</taxon>
        <taxon>Pterygota</taxon>
        <taxon>Neoptera</taxon>
        <taxon>Paraneoptera</taxon>
        <taxon>Hemiptera</taxon>
        <taxon>Sternorrhyncha</taxon>
        <taxon>Psylloidea</taxon>
        <taxon>Psyllidae</taxon>
        <taxon>Psyllinae</taxon>
        <taxon>Cacopsylla</taxon>
    </lineage>
</organism>
<dbReference type="EMBL" id="HBUF01426931">
    <property type="protein sequence ID" value="CAG6741512.1"/>
    <property type="molecule type" value="Transcribed_RNA"/>
</dbReference>
<protein>
    <submittedName>
        <fullName evidence="1">Uncharacterized protein</fullName>
    </submittedName>
</protein>